<feature type="transmembrane region" description="Helical" evidence="1">
    <location>
        <begin position="7"/>
        <end position="27"/>
    </location>
</feature>
<organism evidence="2 3">
    <name type="scientific">Lunatimonas lonarensis</name>
    <dbReference type="NCBI Taxonomy" id="1232681"/>
    <lineage>
        <taxon>Bacteria</taxon>
        <taxon>Pseudomonadati</taxon>
        <taxon>Bacteroidota</taxon>
        <taxon>Cytophagia</taxon>
        <taxon>Cytophagales</taxon>
        <taxon>Cyclobacteriaceae</taxon>
    </lineage>
</organism>
<evidence type="ECO:0000256" key="1">
    <source>
        <dbReference type="SAM" id="Phobius"/>
    </source>
</evidence>
<dbReference type="AlphaFoldDB" id="R7ZM92"/>
<name>R7ZM92_9BACT</name>
<protein>
    <submittedName>
        <fullName evidence="2">Uncharacterized protein</fullName>
    </submittedName>
</protein>
<dbReference type="Proteomes" id="UP000013909">
    <property type="component" value="Unassembled WGS sequence"/>
</dbReference>
<sequence length="61" mass="7032">MKDLSKIRIGLILFILILVLAGWFGYINGWANLKTVMFLTFAMLFTSISIVMDLRSKKLHQ</sequence>
<keyword evidence="1" id="KW-0472">Membrane</keyword>
<accession>R7ZM92</accession>
<proteinExistence type="predicted"/>
<keyword evidence="1" id="KW-0812">Transmembrane</keyword>
<evidence type="ECO:0000313" key="2">
    <source>
        <dbReference type="EMBL" id="EON75197.1"/>
    </source>
</evidence>
<evidence type="ECO:0000313" key="3">
    <source>
        <dbReference type="Proteomes" id="UP000013909"/>
    </source>
</evidence>
<comment type="caution">
    <text evidence="2">The sequence shown here is derived from an EMBL/GenBank/DDBJ whole genome shotgun (WGS) entry which is preliminary data.</text>
</comment>
<keyword evidence="1" id="KW-1133">Transmembrane helix</keyword>
<gene>
    <name evidence="2" type="ORF">ADIS_4368</name>
</gene>
<keyword evidence="3" id="KW-1185">Reference proteome</keyword>
<dbReference type="EMBL" id="AQHR01000110">
    <property type="protein sequence ID" value="EON75197.1"/>
    <property type="molecule type" value="Genomic_DNA"/>
</dbReference>
<reference evidence="2 3" key="1">
    <citation type="submission" date="2013-02" db="EMBL/GenBank/DDBJ databases">
        <title>A novel strain isolated from Lonar lake, Maharashtra, India.</title>
        <authorList>
            <person name="Singh A."/>
        </authorList>
    </citation>
    <scope>NUCLEOTIDE SEQUENCE [LARGE SCALE GENOMIC DNA]</scope>
    <source>
        <strain evidence="2 3">AK24</strain>
    </source>
</reference>
<feature type="transmembrane region" description="Helical" evidence="1">
    <location>
        <begin position="33"/>
        <end position="52"/>
    </location>
</feature>